<dbReference type="GO" id="GO:0009099">
    <property type="term" value="P:L-valine biosynthetic process"/>
    <property type="evidence" value="ECO:0007669"/>
    <property type="project" value="TreeGrafter"/>
</dbReference>
<dbReference type="InterPro" id="IPR012001">
    <property type="entry name" value="Thiamin_PyroP_enz_TPP-bd_dom"/>
</dbReference>
<dbReference type="PANTHER" id="PTHR18968:SF13">
    <property type="entry name" value="ACETOLACTATE SYNTHASE CATALYTIC SUBUNIT, MITOCHONDRIAL"/>
    <property type="match status" value="1"/>
</dbReference>
<keyword evidence="4" id="KW-1185">Reference proteome</keyword>
<dbReference type="EMBL" id="BKCN01000013">
    <property type="protein sequence ID" value="GER04773.1"/>
    <property type="molecule type" value="Genomic_DNA"/>
</dbReference>
<dbReference type="GO" id="GO:0009097">
    <property type="term" value="P:isoleucine biosynthetic process"/>
    <property type="evidence" value="ECO:0007669"/>
    <property type="project" value="TreeGrafter"/>
</dbReference>
<proteinExistence type="inferred from homology"/>
<dbReference type="Gene3D" id="3.40.50.970">
    <property type="match status" value="1"/>
</dbReference>
<evidence type="ECO:0000256" key="1">
    <source>
        <dbReference type="ARBA" id="ARBA00007812"/>
    </source>
</evidence>
<reference evidence="3 4" key="1">
    <citation type="submission" date="2019-09" db="EMBL/GenBank/DDBJ databases">
        <title>NBRP : Genome information of microbial organism related human and environment.</title>
        <authorList>
            <person name="Hattori M."/>
            <person name="Oshima K."/>
            <person name="Inaba H."/>
            <person name="Suda W."/>
            <person name="Sakamoto M."/>
            <person name="Iino T."/>
            <person name="Kitahara M."/>
            <person name="Oshida Y."/>
            <person name="Iida T."/>
            <person name="Kudo T."/>
            <person name="Itoh T."/>
            <person name="Ohkuma M."/>
        </authorList>
    </citation>
    <scope>NUCLEOTIDE SEQUENCE [LARGE SCALE GENOMIC DNA]</scope>
    <source>
        <strain evidence="3 4">Q-1</strain>
    </source>
</reference>
<dbReference type="RefSeq" id="WP_150007221.1">
    <property type="nucleotide sequence ID" value="NZ_BKCN01000013.1"/>
</dbReference>
<dbReference type="SUPFAM" id="SSF52518">
    <property type="entry name" value="Thiamin diphosphate-binding fold (THDP-binding)"/>
    <property type="match status" value="1"/>
</dbReference>
<dbReference type="GO" id="GO:0030976">
    <property type="term" value="F:thiamine pyrophosphate binding"/>
    <property type="evidence" value="ECO:0007669"/>
    <property type="project" value="InterPro"/>
</dbReference>
<dbReference type="Pfam" id="PF02776">
    <property type="entry name" value="TPP_enzyme_N"/>
    <property type="match status" value="1"/>
</dbReference>
<organism evidence="3 4">
    <name type="scientific">Iodidimonas nitroreducens</name>
    <dbReference type="NCBI Taxonomy" id="1236968"/>
    <lineage>
        <taxon>Bacteria</taxon>
        <taxon>Pseudomonadati</taxon>
        <taxon>Pseudomonadota</taxon>
        <taxon>Alphaproteobacteria</taxon>
        <taxon>Iodidimonadales</taxon>
        <taxon>Iodidimonadaceae</taxon>
        <taxon>Iodidimonas</taxon>
    </lineage>
</organism>
<feature type="domain" description="Thiamine pyrophosphate enzyme N-terminal TPP-binding" evidence="2">
    <location>
        <begin position="22"/>
        <end position="131"/>
    </location>
</feature>
<dbReference type="GO" id="GO:0050660">
    <property type="term" value="F:flavin adenine dinucleotide binding"/>
    <property type="evidence" value="ECO:0007669"/>
    <property type="project" value="TreeGrafter"/>
</dbReference>
<gene>
    <name evidence="3" type="ORF">JCM17846_24550</name>
</gene>
<comment type="caution">
    <text evidence="3">The sequence shown here is derived from an EMBL/GenBank/DDBJ whole genome shotgun (WGS) entry which is preliminary data.</text>
</comment>
<dbReference type="InterPro" id="IPR029061">
    <property type="entry name" value="THDP-binding"/>
</dbReference>
<dbReference type="GO" id="GO:0003984">
    <property type="term" value="F:acetolactate synthase activity"/>
    <property type="evidence" value="ECO:0007669"/>
    <property type="project" value="TreeGrafter"/>
</dbReference>
<accession>A0A5A7N8V2</accession>
<evidence type="ECO:0000259" key="2">
    <source>
        <dbReference type="Pfam" id="PF02776"/>
    </source>
</evidence>
<evidence type="ECO:0000313" key="4">
    <source>
        <dbReference type="Proteomes" id="UP000324996"/>
    </source>
</evidence>
<protein>
    <recommendedName>
        <fullName evidence="2">Thiamine pyrophosphate enzyme N-terminal TPP-binding domain-containing protein</fullName>
    </recommendedName>
</protein>
<evidence type="ECO:0000313" key="3">
    <source>
        <dbReference type="EMBL" id="GER04773.1"/>
    </source>
</evidence>
<name>A0A5A7N8V2_9PROT</name>
<comment type="similarity">
    <text evidence="1">Belongs to the TPP enzyme family.</text>
</comment>
<dbReference type="AlphaFoldDB" id="A0A5A7N8V2"/>
<dbReference type="GO" id="GO:0005948">
    <property type="term" value="C:acetolactate synthase complex"/>
    <property type="evidence" value="ECO:0007669"/>
    <property type="project" value="TreeGrafter"/>
</dbReference>
<sequence>MMRDQNHDNLGVQDKLDLPVETTAEALLAVMKARGIDYLFANPGTDFPAIIEAYARAPQSGLSLPQPILVPHENAAVSMAHGYYLGSGRMQAAMVHVSVGLANSLCALLNAARENVPIFFGAGRTPITESGSASSAMCRSIGVRKCMIRPGCCAKRWFGIMNCAPARRWTRWWIGPWRWPQAIRAGRFI</sequence>
<dbReference type="InterPro" id="IPR045229">
    <property type="entry name" value="TPP_enz"/>
</dbReference>
<dbReference type="PANTHER" id="PTHR18968">
    <property type="entry name" value="THIAMINE PYROPHOSPHATE ENZYMES"/>
    <property type="match status" value="1"/>
</dbReference>
<dbReference type="CDD" id="cd07035">
    <property type="entry name" value="TPP_PYR_POX_like"/>
    <property type="match status" value="1"/>
</dbReference>
<dbReference type="Proteomes" id="UP000324996">
    <property type="component" value="Unassembled WGS sequence"/>
</dbReference>